<dbReference type="SMART" id="SM00343">
    <property type="entry name" value="ZnF_C2HC"/>
    <property type="match status" value="1"/>
</dbReference>
<keyword evidence="4" id="KW-1185">Reference proteome</keyword>
<dbReference type="Pfam" id="PF00098">
    <property type="entry name" value="zf-CCHC"/>
    <property type="match status" value="1"/>
</dbReference>
<dbReference type="STRING" id="45882.A0A0V1BAM3"/>
<reference evidence="3 4" key="1">
    <citation type="submission" date="2015-01" db="EMBL/GenBank/DDBJ databases">
        <title>Evolution of Trichinella species and genotypes.</title>
        <authorList>
            <person name="Korhonen P.K."/>
            <person name="Edoardo P."/>
            <person name="Giuseppe L.R."/>
            <person name="Gasser R.B."/>
        </authorList>
    </citation>
    <scope>NUCLEOTIDE SEQUENCE [LARGE SCALE GENOMIC DNA]</scope>
    <source>
        <strain evidence="3">ISS120</strain>
    </source>
</reference>
<name>A0A0V1BAM3_TRIBR</name>
<dbReference type="GO" id="GO:0008270">
    <property type="term" value="F:zinc ion binding"/>
    <property type="evidence" value="ECO:0007669"/>
    <property type="project" value="UniProtKB-KW"/>
</dbReference>
<feature type="domain" description="CCHC-type" evidence="2">
    <location>
        <begin position="77"/>
        <end position="92"/>
    </location>
</feature>
<dbReference type="InterPro" id="IPR036875">
    <property type="entry name" value="Znf_CCHC_sf"/>
</dbReference>
<dbReference type="Proteomes" id="UP000054653">
    <property type="component" value="Unassembled WGS sequence"/>
</dbReference>
<evidence type="ECO:0000313" key="4">
    <source>
        <dbReference type="Proteomes" id="UP000054653"/>
    </source>
</evidence>
<accession>A0A0V1BAM3</accession>
<proteinExistence type="predicted"/>
<dbReference type="GO" id="GO:0019899">
    <property type="term" value="F:enzyme binding"/>
    <property type="evidence" value="ECO:0007669"/>
    <property type="project" value="UniProtKB-ARBA"/>
</dbReference>
<dbReference type="AlphaFoldDB" id="A0A0V1BAM3"/>
<evidence type="ECO:0000313" key="3">
    <source>
        <dbReference type="EMBL" id="KRY34070.1"/>
    </source>
</evidence>
<dbReference type="EMBL" id="JYDI01001305">
    <property type="protein sequence ID" value="KRY34070.1"/>
    <property type="molecule type" value="Genomic_DNA"/>
</dbReference>
<sequence>LLEPPTLAEAPKLATRIIQVEDDFQERQQPRAGIAKPEKTEMAQKIDAMIREMGNLAKKVEQLERTTPRPSRTVPGCFRCGSLDHRRRDCPQLRT</sequence>
<dbReference type="GO" id="GO:0003676">
    <property type="term" value="F:nucleic acid binding"/>
    <property type="evidence" value="ECO:0007669"/>
    <property type="project" value="InterPro"/>
</dbReference>
<dbReference type="PROSITE" id="PS50158">
    <property type="entry name" value="ZF_CCHC"/>
    <property type="match status" value="1"/>
</dbReference>
<comment type="caution">
    <text evidence="3">The sequence shown here is derived from an EMBL/GenBank/DDBJ whole genome shotgun (WGS) entry which is preliminary data.</text>
</comment>
<organism evidence="3 4">
    <name type="scientific">Trichinella britovi</name>
    <name type="common">Parasitic roundworm</name>
    <dbReference type="NCBI Taxonomy" id="45882"/>
    <lineage>
        <taxon>Eukaryota</taxon>
        <taxon>Metazoa</taxon>
        <taxon>Ecdysozoa</taxon>
        <taxon>Nematoda</taxon>
        <taxon>Enoplea</taxon>
        <taxon>Dorylaimia</taxon>
        <taxon>Trichinellida</taxon>
        <taxon>Trichinellidae</taxon>
        <taxon>Trichinella</taxon>
    </lineage>
</organism>
<protein>
    <recommendedName>
        <fullName evidence="2">CCHC-type domain-containing protein</fullName>
    </recommendedName>
</protein>
<keyword evidence="1" id="KW-0479">Metal-binding</keyword>
<feature type="non-terminal residue" evidence="3">
    <location>
        <position position="1"/>
    </location>
</feature>
<dbReference type="SUPFAM" id="SSF57756">
    <property type="entry name" value="Retrovirus zinc finger-like domains"/>
    <property type="match status" value="1"/>
</dbReference>
<dbReference type="Gene3D" id="4.10.60.10">
    <property type="entry name" value="Zinc finger, CCHC-type"/>
    <property type="match status" value="1"/>
</dbReference>
<keyword evidence="1" id="KW-0862">Zinc</keyword>
<dbReference type="InterPro" id="IPR001878">
    <property type="entry name" value="Znf_CCHC"/>
</dbReference>
<keyword evidence="1" id="KW-0863">Zinc-finger</keyword>
<evidence type="ECO:0000256" key="1">
    <source>
        <dbReference type="PROSITE-ProRule" id="PRU00047"/>
    </source>
</evidence>
<evidence type="ECO:0000259" key="2">
    <source>
        <dbReference type="PROSITE" id="PS50158"/>
    </source>
</evidence>
<gene>
    <name evidence="3" type="ORF">T03_740</name>
</gene>